<sequence>MLKFLLLLNVLTLILLKENNAESNVDNPEIKNNQNNGTIVQGSLFTIYCQNGHGYINGRCRKIYKLKNNYGMYISVIKVTVIKILPIAWLLICLNFEIFHGLQNLYVFVHERCDVTFNDSGIYNTTGKCYKLRGNQLYLNISFNLNLTLETMKFIEVAVTGYQFRSNEYRKGPIEFKMEFCDALKRRDFDIPDMFSHSNIKCPLLQIAQQKEKKAETQSDLNSDTDDASAKIRKKIQRVYRSDEKGDEDLSILLNKPTALKKNSDVVNTPPQMTNRMFQSQTPSSSHITEHIDDDLQMRQRNNSFVIALDVFPSPSTTFKSTRQENDDCSEGEPFQLRDTDNYAIVKFRDWLEIFPKAIQWLF</sequence>
<protein>
    <submittedName>
        <fullName evidence="2">Uncharacterized protein</fullName>
    </submittedName>
</protein>
<keyword evidence="3" id="KW-1185">Reference proteome</keyword>
<accession>A0AAN7SKR4</accession>
<name>A0AAN7SKR4_9COLE</name>
<reference evidence="3" key="1">
    <citation type="submission" date="2023-01" db="EMBL/GenBank/DDBJ databases">
        <title>Key to firefly adult light organ development and bioluminescence: homeobox transcription factors regulate luciferase expression and transportation to peroxisome.</title>
        <authorList>
            <person name="Fu X."/>
        </authorList>
    </citation>
    <scope>NUCLEOTIDE SEQUENCE [LARGE SCALE GENOMIC DNA]</scope>
</reference>
<evidence type="ECO:0000256" key="1">
    <source>
        <dbReference type="SAM" id="SignalP"/>
    </source>
</evidence>
<evidence type="ECO:0000313" key="3">
    <source>
        <dbReference type="Proteomes" id="UP001353858"/>
    </source>
</evidence>
<feature type="signal peptide" evidence="1">
    <location>
        <begin position="1"/>
        <end position="21"/>
    </location>
</feature>
<dbReference type="AlphaFoldDB" id="A0AAN7SKR4"/>
<proteinExistence type="predicted"/>
<evidence type="ECO:0000313" key="2">
    <source>
        <dbReference type="EMBL" id="KAK4887147.1"/>
    </source>
</evidence>
<gene>
    <name evidence="2" type="ORF">RN001_003418</name>
</gene>
<organism evidence="2 3">
    <name type="scientific">Aquatica leii</name>
    <dbReference type="NCBI Taxonomy" id="1421715"/>
    <lineage>
        <taxon>Eukaryota</taxon>
        <taxon>Metazoa</taxon>
        <taxon>Ecdysozoa</taxon>
        <taxon>Arthropoda</taxon>
        <taxon>Hexapoda</taxon>
        <taxon>Insecta</taxon>
        <taxon>Pterygota</taxon>
        <taxon>Neoptera</taxon>
        <taxon>Endopterygota</taxon>
        <taxon>Coleoptera</taxon>
        <taxon>Polyphaga</taxon>
        <taxon>Elateriformia</taxon>
        <taxon>Elateroidea</taxon>
        <taxon>Lampyridae</taxon>
        <taxon>Luciolinae</taxon>
        <taxon>Aquatica</taxon>
    </lineage>
</organism>
<dbReference type="EMBL" id="JARPUR010000001">
    <property type="protein sequence ID" value="KAK4887147.1"/>
    <property type="molecule type" value="Genomic_DNA"/>
</dbReference>
<dbReference type="Proteomes" id="UP001353858">
    <property type="component" value="Unassembled WGS sequence"/>
</dbReference>
<comment type="caution">
    <text evidence="2">The sequence shown here is derived from an EMBL/GenBank/DDBJ whole genome shotgun (WGS) entry which is preliminary data.</text>
</comment>
<feature type="chain" id="PRO_5042972528" evidence="1">
    <location>
        <begin position="22"/>
        <end position="363"/>
    </location>
</feature>
<keyword evidence="1" id="KW-0732">Signal</keyword>